<accession>A0A1B8Q7J9</accession>
<evidence type="ECO:0000313" key="2">
    <source>
        <dbReference type="Proteomes" id="UP000092607"/>
    </source>
</evidence>
<proteinExistence type="predicted"/>
<organism evidence="1 2">
    <name type="scientific">Moraxella lacunata</name>
    <dbReference type="NCBI Taxonomy" id="477"/>
    <lineage>
        <taxon>Bacteria</taxon>
        <taxon>Pseudomonadati</taxon>
        <taxon>Pseudomonadota</taxon>
        <taxon>Gammaproteobacteria</taxon>
        <taxon>Moraxellales</taxon>
        <taxon>Moraxellaceae</taxon>
        <taxon>Moraxella</taxon>
    </lineage>
</organism>
<dbReference type="RefSeq" id="WP_065256420.1">
    <property type="nucleotide sequence ID" value="NZ_JARDJM010000071.1"/>
</dbReference>
<sequence length="106" mass="12093">MNILIKLASDNELIAYEALALAFVLATFDHDVTLFVSTPTHLLLGDPDSRIYGMIQSLDLYDIDKAWHGFTDEQMARLDDDIRHALADERCVFDDKRALFDSVLEF</sequence>
<reference evidence="1 2" key="1">
    <citation type="submission" date="2016-06" db="EMBL/GenBank/DDBJ databases">
        <title>Draft genome of Moraxella lacunata CCUG 57757A.</title>
        <authorList>
            <person name="Salva-Serra F."/>
            <person name="Engstrom-Jakobsson H."/>
            <person name="Thorell K."/>
            <person name="Gonzales-Siles L."/>
            <person name="Karlsson R."/>
            <person name="Boulund F."/>
            <person name="Engstrand L."/>
            <person name="Kristiansson E."/>
            <person name="Moore E."/>
        </authorList>
    </citation>
    <scope>NUCLEOTIDE SEQUENCE [LARGE SCALE GENOMIC DNA]</scope>
    <source>
        <strain evidence="1 2">CCUG 57757A</strain>
    </source>
</reference>
<protein>
    <submittedName>
        <fullName evidence="1">Uncharacterized protein</fullName>
    </submittedName>
</protein>
<gene>
    <name evidence="1" type="ORF">A9309_01770</name>
</gene>
<dbReference type="EMBL" id="LZMS01000032">
    <property type="protein sequence ID" value="OBX65744.1"/>
    <property type="molecule type" value="Genomic_DNA"/>
</dbReference>
<evidence type="ECO:0000313" key="1">
    <source>
        <dbReference type="EMBL" id="OBX65744.1"/>
    </source>
</evidence>
<comment type="caution">
    <text evidence="1">The sequence shown here is derived from an EMBL/GenBank/DDBJ whole genome shotgun (WGS) entry which is preliminary data.</text>
</comment>
<name>A0A1B8Q7J9_MORLA</name>
<dbReference type="Proteomes" id="UP000092607">
    <property type="component" value="Unassembled WGS sequence"/>
</dbReference>
<dbReference type="AlphaFoldDB" id="A0A1B8Q7J9"/>